<dbReference type="GO" id="GO:0005509">
    <property type="term" value="F:calcium ion binding"/>
    <property type="evidence" value="ECO:0007669"/>
    <property type="project" value="InterPro"/>
</dbReference>
<dbReference type="AlphaFoldDB" id="A0A9P6QZT9"/>
<gene>
    <name evidence="5" type="ORF">BGZ99_000829</name>
</gene>
<dbReference type="CDD" id="cd00051">
    <property type="entry name" value="EFh"/>
    <property type="match status" value="1"/>
</dbReference>
<dbReference type="OrthoDB" id="26525at2759"/>
<dbReference type="InterPro" id="IPR050230">
    <property type="entry name" value="CALM/Myosin/TropC-like"/>
</dbReference>
<feature type="domain" description="EF-hand" evidence="4">
    <location>
        <begin position="8"/>
        <end position="43"/>
    </location>
</feature>
<evidence type="ECO:0000256" key="2">
    <source>
        <dbReference type="ARBA" id="ARBA00022737"/>
    </source>
</evidence>
<evidence type="ECO:0000256" key="1">
    <source>
        <dbReference type="ARBA" id="ARBA00022723"/>
    </source>
</evidence>
<dbReference type="InterPro" id="IPR002048">
    <property type="entry name" value="EF_hand_dom"/>
</dbReference>
<dbReference type="SUPFAM" id="SSF47473">
    <property type="entry name" value="EF-hand"/>
    <property type="match status" value="1"/>
</dbReference>
<keyword evidence="6" id="KW-1185">Reference proteome</keyword>
<dbReference type="PANTHER" id="PTHR23048">
    <property type="entry name" value="MYOSIN LIGHT CHAIN 1, 3"/>
    <property type="match status" value="1"/>
</dbReference>
<organism evidence="5 6">
    <name type="scientific">Dissophora globulifera</name>
    <dbReference type="NCBI Taxonomy" id="979702"/>
    <lineage>
        <taxon>Eukaryota</taxon>
        <taxon>Fungi</taxon>
        <taxon>Fungi incertae sedis</taxon>
        <taxon>Mucoromycota</taxon>
        <taxon>Mortierellomycotina</taxon>
        <taxon>Mortierellomycetes</taxon>
        <taxon>Mortierellales</taxon>
        <taxon>Mortierellaceae</taxon>
        <taxon>Dissophora</taxon>
    </lineage>
</organism>
<reference evidence="5" key="1">
    <citation type="journal article" date="2020" name="Fungal Divers.">
        <title>Resolving the Mortierellaceae phylogeny through synthesis of multi-gene phylogenetics and phylogenomics.</title>
        <authorList>
            <person name="Vandepol N."/>
            <person name="Liber J."/>
            <person name="Desiro A."/>
            <person name="Na H."/>
            <person name="Kennedy M."/>
            <person name="Barry K."/>
            <person name="Grigoriev I.V."/>
            <person name="Miller A.N."/>
            <person name="O'Donnell K."/>
            <person name="Stajich J.E."/>
            <person name="Bonito G."/>
        </authorList>
    </citation>
    <scope>NUCLEOTIDE SEQUENCE</scope>
    <source>
        <strain evidence="5">REB-010B</strain>
    </source>
</reference>
<sequence>MSPAFSEAEIAEFKESFAAFDRNGDGAINAGELRSLLKLVGEKHDHAVVAEAMSQFDTNNDKHIDFDEFLRLAATLIKNKSPSP</sequence>
<evidence type="ECO:0000313" key="5">
    <source>
        <dbReference type="EMBL" id="KAG0309589.1"/>
    </source>
</evidence>
<keyword evidence="3" id="KW-0106">Calcium</keyword>
<name>A0A9P6QZT9_9FUNG</name>
<dbReference type="PANTHER" id="PTHR23048:SF0">
    <property type="entry name" value="CALMODULIN LIKE 3"/>
    <property type="match status" value="1"/>
</dbReference>
<dbReference type="PROSITE" id="PS50222">
    <property type="entry name" value="EF_HAND_2"/>
    <property type="match status" value="2"/>
</dbReference>
<accession>A0A9P6QZT9</accession>
<dbReference type="Gene3D" id="1.10.238.10">
    <property type="entry name" value="EF-hand"/>
    <property type="match status" value="1"/>
</dbReference>
<feature type="domain" description="EF-hand" evidence="4">
    <location>
        <begin position="44"/>
        <end position="79"/>
    </location>
</feature>
<dbReference type="InterPro" id="IPR011992">
    <property type="entry name" value="EF-hand-dom_pair"/>
</dbReference>
<dbReference type="Pfam" id="PF13499">
    <property type="entry name" value="EF-hand_7"/>
    <property type="match status" value="1"/>
</dbReference>
<dbReference type="Proteomes" id="UP000738325">
    <property type="component" value="Unassembled WGS sequence"/>
</dbReference>
<keyword evidence="2" id="KW-0677">Repeat</keyword>
<dbReference type="PROSITE" id="PS00018">
    <property type="entry name" value="EF_HAND_1"/>
    <property type="match status" value="2"/>
</dbReference>
<evidence type="ECO:0000259" key="4">
    <source>
        <dbReference type="PROSITE" id="PS50222"/>
    </source>
</evidence>
<evidence type="ECO:0000256" key="3">
    <source>
        <dbReference type="ARBA" id="ARBA00022837"/>
    </source>
</evidence>
<evidence type="ECO:0000313" key="6">
    <source>
        <dbReference type="Proteomes" id="UP000738325"/>
    </source>
</evidence>
<dbReference type="EMBL" id="JAAAIP010001183">
    <property type="protein sequence ID" value="KAG0309589.1"/>
    <property type="molecule type" value="Genomic_DNA"/>
</dbReference>
<dbReference type="FunFam" id="1.10.238.10:FF:000336">
    <property type="entry name" value="HLH domain-containing protein"/>
    <property type="match status" value="1"/>
</dbReference>
<comment type="caution">
    <text evidence="5">The sequence shown here is derived from an EMBL/GenBank/DDBJ whole genome shotgun (WGS) entry which is preliminary data.</text>
</comment>
<protein>
    <recommendedName>
        <fullName evidence="4">EF-hand domain-containing protein</fullName>
    </recommendedName>
</protein>
<dbReference type="SMART" id="SM00054">
    <property type="entry name" value="EFh"/>
    <property type="match status" value="2"/>
</dbReference>
<dbReference type="GO" id="GO:0016460">
    <property type="term" value="C:myosin II complex"/>
    <property type="evidence" value="ECO:0007669"/>
    <property type="project" value="TreeGrafter"/>
</dbReference>
<proteinExistence type="predicted"/>
<dbReference type="InterPro" id="IPR018247">
    <property type="entry name" value="EF_Hand_1_Ca_BS"/>
</dbReference>
<keyword evidence="1" id="KW-0479">Metal-binding</keyword>